<keyword evidence="2" id="KW-1185">Reference proteome</keyword>
<dbReference type="EMBL" id="AYEU01000003">
    <property type="protein sequence ID" value="ESK52587.1"/>
    <property type="molecule type" value="Genomic_DNA"/>
</dbReference>
<reference evidence="1 2" key="1">
    <citation type="submission" date="2013-10" db="EMBL/GenBank/DDBJ databases">
        <title>The Genome Sequence of Acinetobacter brisouii CIP 110357.</title>
        <authorList>
            <consortium name="The Broad Institute Genomics Platform"/>
            <consortium name="The Broad Institute Genome Sequencing Center for Infectious Disease"/>
            <person name="Cerqueira G."/>
            <person name="Feldgarden M."/>
            <person name="Courvalin P."/>
            <person name="Grillot-Courvalin C."/>
            <person name="Clermont D."/>
            <person name="Rocha E."/>
            <person name="Yoon E.-J."/>
            <person name="Nemec A."/>
            <person name="Young S.K."/>
            <person name="Zeng Q."/>
            <person name="Gargeya S."/>
            <person name="Fitzgerald M."/>
            <person name="Abouelleil A."/>
            <person name="Alvarado L."/>
            <person name="Berlin A.M."/>
            <person name="Chapman S.B."/>
            <person name="Gainer-Dewar J."/>
            <person name="Goldberg J."/>
            <person name="Gnerre S."/>
            <person name="Griggs A."/>
            <person name="Gujja S."/>
            <person name="Hansen M."/>
            <person name="Howarth C."/>
            <person name="Imamovic A."/>
            <person name="Ireland A."/>
            <person name="Larimer J."/>
            <person name="McCowan C."/>
            <person name="Murphy C."/>
            <person name="Pearson M."/>
            <person name="Poon T.W."/>
            <person name="Priest M."/>
            <person name="Roberts A."/>
            <person name="Saif S."/>
            <person name="Shea T."/>
            <person name="Sykes S."/>
            <person name="Wortman J."/>
            <person name="Nusbaum C."/>
            <person name="Birren B."/>
        </authorList>
    </citation>
    <scope>NUCLEOTIDE SEQUENCE [LARGE SCALE GENOMIC DNA]</scope>
    <source>
        <strain evidence="1 2">CIP 110357</strain>
    </source>
</reference>
<dbReference type="OrthoDB" id="6707580at2"/>
<name>V2URF1_9GAMM</name>
<organism evidence="1 2">
    <name type="scientific">Acinetobacter brisouii CIP 110357</name>
    <dbReference type="NCBI Taxonomy" id="1341683"/>
    <lineage>
        <taxon>Bacteria</taxon>
        <taxon>Pseudomonadati</taxon>
        <taxon>Pseudomonadota</taxon>
        <taxon>Gammaproteobacteria</taxon>
        <taxon>Moraxellales</taxon>
        <taxon>Moraxellaceae</taxon>
        <taxon>Acinetobacter</taxon>
    </lineage>
</organism>
<gene>
    <name evidence="1" type="ORF">P255_00743</name>
</gene>
<protein>
    <submittedName>
        <fullName evidence="1">Uncharacterized protein</fullName>
    </submittedName>
</protein>
<proteinExistence type="predicted"/>
<dbReference type="AlphaFoldDB" id="V2URF1"/>
<dbReference type="Proteomes" id="UP000018418">
    <property type="component" value="Unassembled WGS sequence"/>
</dbReference>
<accession>V2URF1</accession>
<sequence>MKSFHANHISCSHDDDVFTIGLSDDEFDPIDFVILSRFDEPDMAVNQQIGLLVNETEFEFQNAIESIRFFDNQMVIQLAADVVADELEYSSIHIELADQNEDLPRAIKRMFAGSSVQLKFN</sequence>
<dbReference type="PATRIC" id="fig|1341683.3.peg.737"/>
<dbReference type="HOGENOM" id="CLU_160682_0_0_6"/>
<evidence type="ECO:0000313" key="2">
    <source>
        <dbReference type="Proteomes" id="UP000018418"/>
    </source>
</evidence>
<comment type="caution">
    <text evidence="1">The sequence shown here is derived from an EMBL/GenBank/DDBJ whole genome shotgun (WGS) entry which is preliminary data.</text>
</comment>
<dbReference type="RefSeq" id="WP_004903695.1">
    <property type="nucleotide sequence ID" value="NZ_BBTI01000001.1"/>
</dbReference>
<evidence type="ECO:0000313" key="1">
    <source>
        <dbReference type="EMBL" id="ESK52587.1"/>
    </source>
</evidence>